<sequence>MKAPRLGSEEVLCSDRISHLPNDLLFRILSFIPARHAISTSLLSKRWKFVWKMMPTFDLHENYIPEIDSLRIEIFWGMYLQSLEAPVLTSLNLTVRSSSRNIIDRLLSKIQSTILEITITSIFPMFISIRFSWYLNFCQTLVVMKLQYIEVDIEVVDVLTPVCFRALKCLHLTDVIYSRKEYFPTLLSACPVLEDLYLLIETNRCNRLDSFTISVPSLQRLTICEETFSRTMYAINTPSLNYLKVAGGFLSSSKFVEDMPMLAESHVDNDYENKNKNILRFLTSVERLSIHFFSSMVLDLTDSIFHRLLHLELYLDNGLHGNLILSLLKHSPNLKALKVNNKKPSKSLNDQQTPVSKPDTVPECLTFHLETLEWRGYVGRSEDKEIAEYILENARCLNMAMISRFFPSDHYRHRNGLKKDRRIVKELKYIYKASPSCQLVIQRQHNP</sequence>
<dbReference type="Pfam" id="PF08387">
    <property type="entry name" value="FBD"/>
    <property type="match status" value="1"/>
</dbReference>
<dbReference type="PANTHER" id="PTHR31900:SF34">
    <property type="entry name" value="EMB|CAB62440.1-RELATED"/>
    <property type="match status" value="1"/>
</dbReference>
<gene>
    <name evidence="3" type="primary">LOC104728945</name>
</gene>
<protein>
    <submittedName>
        <fullName evidence="3">FBD-associated F-box protein At5g56820</fullName>
    </submittedName>
</protein>
<evidence type="ECO:0000313" key="3">
    <source>
        <dbReference type="RefSeq" id="XP_010446157.1"/>
    </source>
</evidence>
<dbReference type="InterPro" id="IPR032675">
    <property type="entry name" value="LRR_dom_sf"/>
</dbReference>
<proteinExistence type="predicted"/>
<keyword evidence="2" id="KW-1185">Reference proteome</keyword>
<dbReference type="InterPro" id="IPR006566">
    <property type="entry name" value="FBD"/>
</dbReference>
<dbReference type="PANTHER" id="PTHR31900">
    <property type="entry name" value="F-BOX/RNI SUPERFAMILY PROTEIN-RELATED"/>
    <property type="match status" value="1"/>
</dbReference>
<feature type="domain" description="F-box" evidence="1">
    <location>
        <begin position="14"/>
        <end position="48"/>
    </location>
</feature>
<evidence type="ECO:0000259" key="1">
    <source>
        <dbReference type="PROSITE" id="PS50181"/>
    </source>
</evidence>
<dbReference type="InterPro" id="IPR001810">
    <property type="entry name" value="F-box_dom"/>
</dbReference>
<dbReference type="InterPro" id="IPR036047">
    <property type="entry name" value="F-box-like_dom_sf"/>
</dbReference>
<dbReference type="PROSITE" id="PS50181">
    <property type="entry name" value="FBOX"/>
    <property type="match status" value="1"/>
</dbReference>
<dbReference type="InterPro" id="IPR050232">
    <property type="entry name" value="FBL13/AtMIF1-like"/>
</dbReference>
<dbReference type="RefSeq" id="XP_010446157.1">
    <property type="nucleotide sequence ID" value="XM_010447855.1"/>
</dbReference>
<dbReference type="CDD" id="cd22160">
    <property type="entry name" value="F-box_AtFBL13-like"/>
    <property type="match status" value="1"/>
</dbReference>
<dbReference type="InterPro" id="IPR055411">
    <property type="entry name" value="LRR_FXL15/At3g58940/PEG3-like"/>
</dbReference>
<organism evidence="2 3">
    <name type="scientific">Camelina sativa</name>
    <name type="common">False flax</name>
    <name type="synonym">Myagrum sativum</name>
    <dbReference type="NCBI Taxonomy" id="90675"/>
    <lineage>
        <taxon>Eukaryota</taxon>
        <taxon>Viridiplantae</taxon>
        <taxon>Streptophyta</taxon>
        <taxon>Embryophyta</taxon>
        <taxon>Tracheophyta</taxon>
        <taxon>Spermatophyta</taxon>
        <taxon>Magnoliopsida</taxon>
        <taxon>eudicotyledons</taxon>
        <taxon>Gunneridae</taxon>
        <taxon>Pentapetalae</taxon>
        <taxon>rosids</taxon>
        <taxon>malvids</taxon>
        <taxon>Brassicales</taxon>
        <taxon>Brassicaceae</taxon>
        <taxon>Camelineae</taxon>
        <taxon>Camelina</taxon>
    </lineage>
</organism>
<dbReference type="SUPFAM" id="SSF81383">
    <property type="entry name" value="F-box domain"/>
    <property type="match status" value="1"/>
</dbReference>
<dbReference type="Gene3D" id="3.80.10.10">
    <property type="entry name" value="Ribonuclease Inhibitor"/>
    <property type="match status" value="1"/>
</dbReference>
<dbReference type="GeneID" id="104728945"/>
<reference evidence="3" key="2">
    <citation type="submission" date="2025-08" db="UniProtKB">
        <authorList>
            <consortium name="RefSeq"/>
        </authorList>
    </citation>
    <scope>IDENTIFICATION</scope>
    <source>
        <tissue evidence="3">Leaf</tissue>
    </source>
</reference>
<dbReference type="Gene3D" id="1.20.1280.50">
    <property type="match status" value="1"/>
</dbReference>
<accession>A0ABM0UTL9</accession>
<evidence type="ECO:0000313" key="2">
    <source>
        <dbReference type="Proteomes" id="UP000694864"/>
    </source>
</evidence>
<name>A0ABM0UTL9_CAMSA</name>
<dbReference type="SMART" id="SM00256">
    <property type="entry name" value="FBOX"/>
    <property type="match status" value="1"/>
</dbReference>
<dbReference type="SMART" id="SM00579">
    <property type="entry name" value="FBD"/>
    <property type="match status" value="1"/>
</dbReference>
<dbReference type="Pfam" id="PF24758">
    <property type="entry name" value="LRR_At5g56370"/>
    <property type="match status" value="1"/>
</dbReference>
<dbReference type="InterPro" id="IPR053781">
    <property type="entry name" value="F-box_AtFBL13-like"/>
</dbReference>
<dbReference type="Pfam" id="PF00646">
    <property type="entry name" value="F-box"/>
    <property type="match status" value="1"/>
</dbReference>
<dbReference type="Proteomes" id="UP000694864">
    <property type="component" value="Chromosome 11"/>
</dbReference>
<reference evidence="2" key="1">
    <citation type="journal article" date="2014" name="Nat. Commun.">
        <title>The emerging biofuel crop Camelina sativa retains a highly undifferentiated hexaploid genome structure.</title>
        <authorList>
            <person name="Kagale S."/>
            <person name="Koh C."/>
            <person name="Nixon J."/>
            <person name="Bollina V."/>
            <person name="Clarke W.E."/>
            <person name="Tuteja R."/>
            <person name="Spillane C."/>
            <person name="Robinson S.J."/>
            <person name="Links M.G."/>
            <person name="Clarke C."/>
            <person name="Higgins E.E."/>
            <person name="Huebert T."/>
            <person name="Sharpe A.G."/>
            <person name="Parkin I.A."/>
        </authorList>
    </citation>
    <scope>NUCLEOTIDE SEQUENCE [LARGE SCALE GENOMIC DNA]</scope>
    <source>
        <strain evidence="2">cv. DH55</strain>
    </source>
</reference>